<protein>
    <submittedName>
        <fullName evidence="2">Uncharacterized protein</fullName>
    </submittedName>
</protein>
<dbReference type="RefSeq" id="WP_112228396.1">
    <property type="nucleotide sequence ID" value="NZ_QLTT01000005.1"/>
</dbReference>
<proteinExistence type="predicted"/>
<gene>
    <name evidence="2" type="ORF">C8D87_105203</name>
</gene>
<comment type="caution">
    <text evidence="2">The sequence shown here is derived from an EMBL/GenBank/DDBJ whole genome shotgun (WGS) entry which is preliminary data.</text>
</comment>
<evidence type="ECO:0000313" key="2">
    <source>
        <dbReference type="EMBL" id="RAS64713.1"/>
    </source>
</evidence>
<reference evidence="2 3" key="1">
    <citation type="submission" date="2018-06" db="EMBL/GenBank/DDBJ databases">
        <title>Genomic Encyclopedia of Type Strains, Phase IV (KMG-IV): sequencing the most valuable type-strain genomes for metagenomic binning, comparative biology and taxonomic classification.</title>
        <authorList>
            <person name="Goeker M."/>
        </authorList>
    </citation>
    <scope>NUCLEOTIDE SEQUENCE [LARGE SCALE GENOMIC DNA]</scope>
    <source>
        <strain evidence="2 3">DSM 45479</strain>
    </source>
</reference>
<dbReference type="Proteomes" id="UP000248714">
    <property type="component" value="Unassembled WGS sequence"/>
</dbReference>
<sequence length="137" mass="15690">MFDPRSSARLGKLQREITDFEWTHERDVTGNVKSAIRRRMTPGSFFREEYARKRIPLRERIIGGAHYAGADFIGHRDALSGVLELARIRPGFVGEYESYRHHLARRAQPLEDLQTSQQRSEGKTGKSHDGVVFLPLA</sequence>
<name>A0ABX9E5U9_9PSEU</name>
<keyword evidence="3" id="KW-1185">Reference proteome</keyword>
<evidence type="ECO:0000313" key="3">
    <source>
        <dbReference type="Proteomes" id="UP000248714"/>
    </source>
</evidence>
<accession>A0ABX9E5U9</accession>
<feature type="compositionally biased region" description="Basic and acidic residues" evidence="1">
    <location>
        <begin position="120"/>
        <end position="129"/>
    </location>
</feature>
<dbReference type="EMBL" id="QLTT01000005">
    <property type="protein sequence ID" value="RAS64713.1"/>
    <property type="molecule type" value="Genomic_DNA"/>
</dbReference>
<feature type="region of interest" description="Disordered" evidence="1">
    <location>
        <begin position="108"/>
        <end position="129"/>
    </location>
</feature>
<organism evidence="2 3">
    <name type="scientific">Lentzea atacamensis</name>
    <dbReference type="NCBI Taxonomy" id="531938"/>
    <lineage>
        <taxon>Bacteria</taxon>
        <taxon>Bacillati</taxon>
        <taxon>Actinomycetota</taxon>
        <taxon>Actinomycetes</taxon>
        <taxon>Pseudonocardiales</taxon>
        <taxon>Pseudonocardiaceae</taxon>
        <taxon>Lentzea</taxon>
    </lineage>
</organism>
<evidence type="ECO:0000256" key="1">
    <source>
        <dbReference type="SAM" id="MobiDB-lite"/>
    </source>
</evidence>